<evidence type="ECO:0000313" key="1">
    <source>
        <dbReference type="EMBL" id="GER87823.1"/>
    </source>
</evidence>
<accession>A0A5J4KJC1</accession>
<dbReference type="RefSeq" id="WP_151755785.1">
    <property type="nucleotide sequence ID" value="NZ_BKZW01000001.1"/>
</dbReference>
<dbReference type="EMBL" id="BKZW01000001">
    <property type="protein sequence ID" value="GER87823.1"/>
    <property type="molecule type" value="Genomic_DNA"/>
</dbReference>
<gene>
    <name evidence="1" type="ORF">KDW_19850</name>
</gene>
<comment type="caution">
    <text evidence="1">The sequence shown here is derived from an EMBL/GenBank/DDBJ whole genome shotgun (WGS) entry which is preliminary data.</text>
</comment>
<dbReference type="Proteomes" id="UP000326912">
    <property type="component" value="Unassembled WGS sequence"/>
</dbReference>
<sequence>MEATYYKPEEIMKLLSISRAKFYRDVEEGIIPSELEEGKRRGRKFPKEAIDAHIAVMRKAKEVKLTFGPTTNSELWAGYTNSRKIYDDEDVVDYQTLLEWRSRNTDIFMTAREGDERAGGITILPLAEEIIQCLIDDKIREKDIPLWSIRKWTDDQLSVYIPSISITHTGNKQRDAERGQFIIRNTIRWAYTLNKLYDIKNWYAIAASDAGRKIVTHLGFTKIAGKRDAYILDDMNKFNTTIKLFLEKIDNGEPIEFPPEKITTLKTKARSR</sequence>
<protein>
    <recommendedName>
        <fullName evidence="3">Helix-turn-helix domain-containing protein</fullName>
    </recommendedName>
</protein>
<keyword evidence="2" id="KW-1185">Reference proteome</keyword>
<name>A0A5J4KJC1_9CHLR</name>
<reference evidence="1 2" key="1">
    <citation type="submission" date="2019-10" db="EMBL/GenBank/DDBJ databases">
        <title>Dictyobacter vulcani sp. nov., within the class Ktedonobacteria, isolated from soil of volcanic Mt. Zao.</title>
        <authorList>
            <person name="Zheng Y."/>
            <person name="Wang C.M."/>
            <person name="Sakai Y."/>
            <person name="Abe K."/>
            <person name="Yokota A."/>
            <person name="Yabe S."/>
        </authorList>
    </citation>
    <scope>NUCLEOTIDE SEQUENCE [LARGE SCALE GENOMIC DNA]</scope>
    <source>
        <strain evidence="1 2">W12</strain>
    </source>
</reference>
<proteinExistence type="predicted"/>
<evidence type="ECO:0000313" key="2">
    <source>
        <dbReference type="Proteomes" id="UP000326912"/>
    </source>
</evidence>
<evidence type="ECO:0008006" key="3">
    <source>
        <dbReference type="Google" id="ProtNLM"/>
    </source>
</evidence>
<organism evidence="1 2">
    <name type="scientific">Dictyobacter vulcani</name>
    <dbReference type="NCBI Taxonomy" id="2607529"/>
    <lineage>
        <taxon>Bacteria</taxon>
        <taxon>Bacillati</taxon>
        <taxon>Chloroflexota</taxon>
        <taxon>Ktedonobacteria</taxon>
        <taxon>Ktedonobacterales</taxon>
        <taxon>Dictyobacteraceae</taxon>
        <taxon>Dictyobacter</taxon>
    </lineage>
</organism>
<dbReference type="AlphaFoldDB" id="A0A5J4KJC1"/>